<gene>
    <name evidence="1" type="ORF">QFC22_006481</name>
</gene>
<sequence>MCVLELGKLIESALWIHGLYGHLERYYQANQRWEQDEAYGEANDNRRLALAIWETGVDQILEGGTTSSPARTTARGGSITGAPGGGIREWELVWGLEEGECEDLCMDPVRRKVRVDAIPGEPRRSAGGKRLEERREKIRRLVEPWTHLKWRSGAAKRDEFTSLGPNLTALLLSEVVSVRCKLAALDINVPRDPFAKPGEFLLALREYQRAFHPSRTTTDYLTPRLLEEINISYAKAQVHESSKLSKIMKGKIAQVSAEFASNLTGLASATLGSATSTGRYHGASDDEGSDKDAREVSVAGAVDEGSASNLATDNVDRWVSCIKSGKEGLGNRRAGNLWLAERGNGQGKQWLWDTPRKIPLGSSSVPISSFGMDKRRNTHGPHSQSVRDRTSLTAIGTFLQSRSCTIGGNMPNGTRFTTYASPTLDDVASRRLFCTAWYRPVEKHDNNPDSANRNVADDANVTKTSDERGLRQFTLLVEAMICAEIHRAGAVAGIWLAR</sequence>
<evidence type="ECO:0000313" key="2">
    <source>
        <dbReference type="Proteomes" id="UP001243375"/>
    </source>
</evidence>
<accession>A0ACC2WIN1</accession>
<dbReference type="Proteomes" id="UP001243375">
    <property type="component" value="Unassembled WGS sequence"/>
</dbReference>
<organism evidence="1 2">
    <name type="scientific">Naganishia vaughanmartiniae</name>
    <dbReference type="NCBI Taxonomy" id="1424756"/>
    <lineage>
        <taxon>Eukaryota</taxon>
        <taxon>Fungi</taxon>
        <taxon>Dikarya</taxon>
        <taxon>Basidiomycota</taxon>
        <taxon>Agaricomycotina</taxon>
        <taxon>Tremellomycetes</taxon>
        <taxon>Filobasidiales</taxon>
        <taxon>Filobasidiaceae</taxon>
        <taxon>Naganishia</taxon>
    </lineage>
</organism>
<comment type="caution">
    <text evidence="1">The sequence shown here is derived from an EMBL/GenBank/DDBJ whole genome shotgun (WGS) entry which is preliminary data.</text>
</comment>
<protein>
    <submittedName>
        <fullName evidence="1">Uncharacterized protein</fullName>
    </submittedName>
</protein>
<keyword evidence="2" id="KW-1185">Reference proteome</keyword>
<name>A0ACC2WIN1_9TREE</name>
<dbReference type="EMBL" id="JASBWU010000029">
    <property type="protein sequence ID" value="KAJ9111610.1"/>
    <property type="molecule type" value="Genomic_DNA"/>
</dbReference>
<proteinExistence type="predicted"/>
<reference evidence="1" key="1">
    <citation type="submission" date="2023-04" db="EMBL/GenBank/DDBJ databases">
        <title>Draft Genome sequencing of Naganishia species isolated from polar environments using Oxford Nanopore Technology.</title>
        <authorList>
            <person name="Leo P."/>
            <person name="Venkateswaran K."/>
        </authorList>
    </citation>
    <scope>NUCLEOTIDE SEQUENCE</scope>
    <source>
        <strain evidence="1">MNA-CCFEE 5425</strain>
    </source>
</reference>
<evidence type="ECO:0000313" key="1">
    <source>
        <dbReference type="EMBL" id="KAJ9111610.1"/>
    </source>
</evidence>